<comment type="pathway">
    <text evidence="2 15">Amino-acid biosynthesis; L-threonine biosynthesis; L-threonine from L-aspartate: step 3/5.</text>
</comment>
<dbReference type="PANTHER" id="PTHR43070">
    <property type="match status" value="1"/>
</dbReference>
<comment type="catalytic activity">
    <reaction evidence="11">
        <text>L-homoserine + NADP(+) = L-aspartate 4-semialdehyde + NADPH + H(+)</text>
        <dbReference type="Rhea" id="RHEA:15761"/>
        <dbReference type="ChEBI" id="CHEBI:15378"/>
        <dbReference type="ChEBI" id="CHEBI:57476"/>
        <dbReference type="ChEBI" id="CHEBI:57783"/>
        <dbReference type="ChEBI" id="CHEBI:58349"/>
        <dbReference type="ChEBI" id="CHEBI:537519"/>
        <dbReference type="EC" id="1.1.1.3"/>
    </reaction>
    <physiologicalReaction direction="right-to-left" evidence="11">
        <dbReference type="Rhea" id="RHEA:15763"/>
    </physiologicalReaction>
</comment>
<dbReference type="InterPro" id="IPR022697">
    <property type="entry name" value="HDH_short"/>
</dbReference>
<accession>A0AAW1TE40</accession>
<comment type="caution">
    <text evidence="19">The sequence shown here is derived from an EMBL/GenBank/DDBJ whole genome shotgun (WGS) entry which is preliminary data.</text>
</comment>
<dbReference type="GO" id="GO:0004412">
    <property type="term" value="F:homoserine dehydrogenase activity"/>
    <property type="evidence" value="ECO:0007669"/>
    <property type="project" value="UniProtKB-EC"/>
</dbReference>
<dbReference type="Gene3D" id="3.40.50.720">
    <property type="entry name" value="NAD(P)-binding Rossmann-like Domain"/>
    <property type="match status" value="1"/>
</dbReference>
<reference evidence="19 20" key="1">
    <citation type="journal article" date="2024" name="Nat. Commun.">
        <title>Phylogenomics reveals the evolutionary origins of lichenization in chlorophyte algae.</title>
        <authorList>
            <person name="Puginier C."/>
            <person name="Libourel C."/>
            <person name="Otte J."/>
            <person name="Skaloud P."/>
            <person name="Haon M."/>
            <person name="Grisel S."/>
            <person name="Petersen M."/>
            <person name="Berrin J.G."/>
            <person name="Delaux P.M."/>
            <person name="Dal Grande F."/>
            <person name="Keller J."/>
        </authorList>
    </citation>
    <scope>NUCLEOTIDE SEQUENCE [LARGE SCALE GENOMIC DNA]</scope>
    <source>
        <strain evidence="19 20">SAG 2523</strain>
    </source>
</reference>
<evidence type="ECO:0000313" key="19">
    <source>
        <dbReference type="EMBL" id="KAK9868106.1"/>
    </source>
</evidence>
<evidence type="ECO:0000259" key="18">
    <source>
        <dbReference type="Pfam" id="PF03447"/>
    </source>
</evidence>
<evidence type="ECO:0000256" key="16">
    <source>
        <dbReference type="RuleBase" id="RU004171"/>
    </source>
</evidence>
<evidence type="ECO:0000256" key="5">
    <source>
        <dbReference type="ARBA" id="ARBA00013213"/>
    </source>
</evidence>
<dbReference type="PANTHER" id="PTHR43070:SF5">
    <property type="entry name" value="HOMOSERINE DEHYDROGENASE"/>
    <property type="match status" value="1"/>
</dbReference>
<dbReference type="InterPro" id="IPR036291">
    <property type="entry name" value="NAD(P)-bd_dom_sf"/>
</dbReference>
<dbReference type="GO" id="GO:0009086">
    <property type="term" value="P:methionine biosynthetic process"/>
    <property type="evidence" value="ECO:0007669"/>
    <property type="project" value="UniProtKB-KW"/>
</dbReference>
<dbReference type="Pfam" id="PF00742">
    <property type="entry name" value="Homoserine_dh"/>
    <property type="match status" value="1"/>
</dbReference>
<evidence type="ECO:0000256" key="3">
    <source>
        <dbReference type="ARBA" id="ARBA00005062"/>
    </source>
</evidence>
<evidence type="ECO:0000259" key="17">
    <source>
        <dbReference type="Pfam" id="PF00742"/>
    </source>
</evidence>
<keyword evidence="10 12" id="KW-0486">Methionine biosynthesis</keyword>
<evidence type="ECO:0000256" key="13">
    <source>
        <dbReference type="PIRSR" id="PIRSR036497-1"/>
    </source>
</evidence>
<evidence type="ECO:0000256" key="11">
    <source>
        <dbReference type="ARBA" id="ARBA00048841"/>
    </source>
</evidence>
<comment type="cofactor">
    <cofactor evidence="1">
        <name>a metal cation</name>
        <dbReference type="ChEBI" id="CHEBI:25213"/>
    </cofactor>
</comment>
<evidence type="ECO:0000256" key="1">
    <source>
        <dbReference type="ARBA" id="ARBA00001920"/>
    </source>
</evidence>
<feature type="domain" description="Homoserine dehydrogenase catalytic" evidence="17">
    <location>
        <begin position="163"/>
        <end position="361"/>
    </location>
</feature>
<evidence type="ECO:0000256" key="8">
    <source>
        <dbReference type="ARBA" id="ARBA00022857"/>
    </source>
</evidence>
<feature type="binding site" evidence="14">
    <location>
        <position position="118"/>
    </location>
    <ligand>
        <name>NADPH</name>
        <dbReference type="ChEBI" id="CHEBI:57783"/>
    </ligand>
</feature>
<dbReference type="FunFam" id="3.30.360.10:FF:000006">
    <property type="entry name" value="Bifunctional aspartokinase/homoserine dehydrogenase"/>
    <property type="match status" value="1"/>
</dbReference>
<feature type="binding site" evidence="14">
    <location>
        <position position="216"/>
    </location>
    <ligand>
        <name>L-homoserine</name>
        <dbReference type="ChEBI" id="CHEBI:57476"/>
    </ligand>
</feature>
<keyword evidence="7 12" id="KW-0791">Threonine biosynthesis</keyword>
<dbReference type="SUPFAM" id="SSF55347">
    <property type="entry name" value="Glyceraldehyde-3-phosphate dehydrogenase-like, C-terminal domain"/>
    <property type="match status" value="1"/>
</dbReference>
<dbReference type="Proteomes" id="UP001485043">
    <property type="component" value="Unassembled WGS sequence"/>
</dbReference>
<dbReference type="InterPro" id="IPR011147">
    <property type="entry name" value="Bifunc_Aspkin/hSer_DH"/>
</dbReference>
<dbReference type="GO" id="GO:0050661">
    <property type="term" value="F:NADP binding"/>
    <property type="evidence" value="ECO:0007669"/>
    <property type="project" value="InterPro"/>
</dbReference>
<gene>
    <name evidence="19" type="ORF">WJX84_006516</name>
</gene>
<dbReference type="PROSITE" id="PS01042">
    <property type="entry name" value="HOMOSER_DHGENASE"/>
    <property type="match status" value="1"/>
</dbReference>
<evidence type="ECO:0000256" key="2">
    <source>
        <dbReference type="ARBA" id="ARBA00005056"/>
    </source>
</evidence>
<evidence type="ECO:0000256" key="7">
    <source>
        <dbReference type="ARBA" id="ARBA00022697"/>
    </source>
</evidence>
<dbReference type="InterPro" id="IPR019811">
    <property type="entry name" value="HDH_CS"/>
</dbReference>
<comment type="similarity">
    <text evidence="4 12 16">Belongs to the homoserine dehydrogenase family.</text>
</comment>
<keyword evidence="9 12" id="KW-0560">Oxidoreductase</keyword>
<keyword evidence="8 12" id="KW-0521">NADP</keyword>
<dbReference type="SUPFAM" id="SSF51735">
    <property type="entry name" value="NAD(P)-binding Rossmann-fold domains"/>
    <property type="match status" value="1"/>
</dbReference>
<dbReference type="AlphaFoldDB" id="A0AAW1TE40"/>
<feature type="domain" description="Aspartate/homoserine dehydrogenase NAD-binding" evidence="18">
    <location>
        <begin position="13"/>
        <end position="133"/>
    </location>
</feature>
<keyword evidence="20" id="KW-1185">Reference proteome</keyword>
<dbReference type="GO" id="GO:0009090">
    <property type="term" value="P:homoserine biosynthetic process"/>
    <property type="evidence" value="ECO:0007669"/>
    <property type="project" value="TreeGrafter"/>
</dbReference>
<evidence type="ECO:0000256" key="14">
    <source>
        <dbReference type="PIRSR" id="PIRSR036497-2"/>
    </source>
</evidence>
<evidence type="ECO:0000256" key="10">
    <source>
        <dbReference type="ARBA" id="ARBA00023167"/>
    </source>
</evidence>
<dbReference type="InterPro" id="IPR001342">
    <property type="entry name" value="HDH_cat"/>
</dbReference>
<name>A0AAW1TE40_9CHLO</name>
<evidence type="ECO:0000313" key="20">
    <source>
        <dbReference type="Proteomes" id="UP001485043"/>
    </source>
</evidence>
<proteinExistence type="inferred from homology"/>
<comment type="pathway">
    <text evidence="3 15">Amino-acid biosynthesis; L-methionine biosynthesis via de novo pathway; L-homoserine from L-aspartate: step 3/3.</text>
</comment>
<dbReference type="EC" id="1.1.1.3" evidence="5 12"/>
<dbReference type="GO" id="GO:0009088">
    <property type="term" value="P:threonine biosynthetic process"/>
    <property type="evidence" value="ECO:0007669"/>
    <property type="project" value="UniProtKB-KW"/>
</dbReference>
<dbReference type="InterPro" id="IPR005106">
    <property type="entry name" value="Asp/hSer_DH_NAD-bd"/>
</dbReference>
<dbReference type="Gene3D" id="3.30.360.10">
    <property type="entry name" value="Dihydrodipicolinate Reductase, domain 2"/>
    <property type="match status" value="1"/>
</dbReference>
<evidence type="ECO:0000256" key="4">
    <source>
        <dbReference type="ARBA" id="ARBA00006753"/>
    </source>
</evidence>
<evidence type="ECO:0000256" key="15">
    <source>
        <dbReference type="RuleBase" id="RU000579"/>
    </source>
</evidence>
<evidence type="ECO:0000256" key="9">
    <source>
        <dbReference type="ARBA" id="ARBA00023002"/>
    </source>
</evidence>
<evidence type="ECO:0000256" key="12">
    <source>
        <dbReference type="PIRNR" id="PIRNR036497"/>
    </source>
</evidence>
<dbReference type="Pfam" id="PF03447">
    <property type="entry name" value="NAD_binding_3"/>
    <property type="match status" value="1"/>
</dbReference>
<keyword evidence="6 12" id="KW-0028">Amino-acid biosynthesis</keyword>
<feature type="binding site" evidence="14">
    <location>
        <begin position="10"/>
        <end position="16"/>
    </location>
    <ligand>
        <name>NADP(+)</name>
        <dbReference type="ChEBI" id="CHEBI:58349"/>
    </ligand>
</feature>
<dbReference type="EMBL" id="JALJOV010000045">
    <property type="protein sequence ID" value="KAK9868106.1"/>
    <property type="molecule type" value="Genomic_DNA"/>
</dbReference>
<protein>
    <recommendedName>
        <fullName evidence="5 12">Homoserine dehydrogenase</fullName>
        <shortName evidence="12">HDH</shortName>
        <ecNumber evidence="5 12">1.1.1.3</ecNumber>
    </recommendedName>
</protein>
<organism evidence="19 20">
    <name type="scientific">Apatococcus fuscideae</name>
    <dbReference type="NCBI Taxonomy" id="2026836"/>
    <lineage>
        <taxon>Eukaryota</taxon>
        <taxon>Viridiplantae</taxon>
        <taxon>Chlorophyta</taxon>
        <taxon>core chlorophytes</taxon>
        <taxon>Trebouxiophyceae</taxon>
        <taxon>Chlorellales</taxon>
        <taxon>Chlorellaceae</taxon>
        <taxon>Apatococcus</taxon>
    </lineage>
</organism>
<sequence length="371" mass="40173">MPSVRVGVIGVTGGVGRTLVKQLQAQAPWLASRGVNFEISSVANSKKMAFQVPSTDRLDWSSLLQQGEPLDTQSFLDSMKPRDSDQHCLVFDCSASEAVAQLYLGALHSGIHVITPNKRLTSAPLEYCKAVQQAQWHCPNGSPRPHGQAKRVLYEAAVGAGLPIITTLQDLLSSGDEVQSIQGILSGTLSHLFNSYGPGQSFARLVQDARAQGYTEPDPRDDLCGMDVARKVLTLARECGVAMELGDVQVESLIPADMPAEMSSEEFLTSFSQYDSVMQHRLEQAAAANRVLRYVGCVDIPNRTCSVALQEFPQDHPFAQLSGTDNIVSFHTRRYSPQPLTIRGPGAGLEVTAAGVFGDFLRLLRSLGYAV</sequence>
<dbReference type="PIRSF" id="PIRSF036497">
    <property type="entry name" value="HDH_short"/>
    <property type="match status" value="1"/>
</dbReference>
<feature type="active site" description="Proton donor" evidence="13">
    <location>
        <position position="231"/>
    </location>
</feature>
<evidence type="ECO:0000256" key="6">
    <source>
        <dbReference type="ARBA" id="ARBA00022605"/>
    </source>
</evidence>